<evidence type="ECO:0000259" key="4">
    <source>
        <dbReference type="PROSITE" id="PS50102"/>
    </source>
</evidence>
<feature type="domain" description="RRM" evidence="4">
    <location>
        <begin position="299"/>
        <end position="376"/>
    </location>
</feature>
<dbReference type="Pfam" id="PF00076">
    <property type="entry name" value="RRM_1"/>
    <property type="match status" value="3"/>
</dbReference>
<dbReference type="InterPro" id="IPR050502">
    <property type="entry name" value="Euk_RNA-bind_prot"/>
</dbReference>
<dbReference type="PROSITE" id="PS50102">
    <property type="entry name" value="RRM"/>
    <property type="match status" value="3"/>
</dbReference>
<dbReference type="Gene3D" id="3.30.70.330">
    <property type="match status" value="3"/>
</dbReference>
<feature type="region of interest" description="Disordered" evidence="3">
    <location>
        <begin position="1"/>
        <end position="91"/>
    </location>
</feature>
<reference evidence="5" key="1">
    <citation type="submission" date="2013-12" db="EMBL/GenBank/DDBJ databases">
        <authorList>
            <person name="Genoscope - CEA"/>
        </authorList>
    </citation>
    <scope>NUCLEOTIDE SEQUENCE</scope>
    <source>
        <strain evidence="5">CBS 1993</strain>
    </source>
</reference>
<dbReference type="InterPro" id="IPR012677">
    <property type="entry name" value="Nucleotide-bd_a/b_plait_sf"/>
</dbReference>
<dbReference type="EMBL" id="HG793128">
    <property type="protein sequence ID" value="CDK27629.1"/>
    <property type="molecule type" value="Genomic_DNA"/>
</dbReference>
<feature type="region of interest" description="Disordered" evidence="3">
    <location>
        <begin position="373"/>
        <end position="412"/>
    </location>
</feature>
<dbReference type="GO" id="GO:0003729">
    <property type="term" value="F:mRNA binding"/>
    <property type="evidence" value="ECO:0007669"/>
    <property type="project" value="TreeGrafter"/>
</dbReference>
<dbReference type="AlphaFoldDB" id="W6MM56"/>
<dbReference type="CDD" id="cd21605">
    <property type="entry name" value="RRM1_HRB1_GBP2"/>
    <property type="match status" value="1"/>
</dbReference>
<reference evidence="5" key="2">
    <citation type="submission" date="2014-02" db="EMBL/GenBank/DDBJ databases">
        <title>Complete DNA sequence of /Kuraishia capsulata/ illustrates novel genomic features among budding yeasts (/Saccharomycotina/).</title>
        <authorList>
            <person name="Morales L."/>
            <person name="Noel B."/>
            <person name="Porcel B."/>
            <person name="Marcet-Houben M."/>
            <person name="Hullo M-F."/>
            <person name="Sacerdot C."/>
            <person name="Tekaia F."/>
            <person name="Leh-Louis V."/>
            <person name="Despons L."/>
            <person name="Khanna V."/>
            <person name="Aury J-M."/>
            <person name="Barbe V."/>
            <person name="Couloux A."/>
            <person name="Labadie K."/>
            <person name="Pelletier E."/>
            <person name="Souciet J-L."/>
            <person name="Boekhout T."/>
            <person name="Gabaldon T."/>
            <person name="Wincker P."/>
            <person name="Dujon B."/>
        </authorList>
    </citation>
    <scope>NUCLEOTIDE SEQUENCE</scope>
    <source>
        <strain evidence="5">CBS 1993</strain>
    </source>
</reference>
<dbReference type="HOGENOM" id="CLU_026447_2_0_1"/>
<name>W6MM56_9ASCO</name>
<feature type="compositionally biased region" description="Basic and acidic residues" evidence="3">
    <location>
        <begin position="37"/>
        <end position="58"/>
    </location>
</feature>
<dbReference type="OrthoDB" id="1049195at2759"/>
<dbReference type="GO" id="GO:0005634">
    <property type="term" value="C:nucleus"/>
    <property type="evidence" value="ECO:0007669"/>
    <property type="project" value="TreeGrafter"/>
</dbReference>
<feature type="region of interest" description="Disordered" evidence="3">
    <location>
        <begin position="270"/>
        <end position="298"/>
    </location>
</feature>
<accession>W6MM56</accession>
<dbReference type="InterPro" id="IPR035979">
    <property type="entry name" value="RBD_domain_sf"/>
</dbReference>
<sequence length="412" mass="47002">MSEEMEVDNYERQRSRSPVRDSRRDRSRSPARGPPRRRLEDRIGERGGRGFRGGDRGFRGGRGGRGGDFRDRGRFDRRGPPSRDFAPRASEPRNHENTVFVGNLPFSCEWYQLKDHFKEIGEVVRADIIVRGGRSRGMGTVEFQDYQTAQDAIARYDHTTFLEREIFVRMDQPPPEEAARPAREERVREREPRDAPKGFEIYVGNLAYRTTWQDLKDVFRDAGSIVRADVGLDRNGRSRGYGLVYFETKEDADRAIEMFNDYELEGRRLEVRHPRSRQEPEDRNSDFNRGVSGDGEPSAEIYVDNLPWATTNEDLVDLFANIGSVDKAEVQYNDFGKASGRAVIRFQDEESAASAIAKLDNYEYGRRNLKITYARRPESSAPAQTESVAEAAPEAAETTEAAPTEDDIELEA</sequence>
<feature type="compositionally biased region" description="Acidic residues" evidence="3">
    <location>
        <begin position="403"/>
        <end position="412"/>
    </location>
</feature>
<dbReference type="RefSeq" id="XP_022459622.1">
    <property type="nucleotide sequence ID" value="XM_022602039.1"/>
</dbReference>
<feature type="compositionally biased region" description="Basic and acidic residues" evidence="3">
    <location>
        <begin position="177"/>
        <end position="193"/>
    </location>
</feature>
<dbReference type="STRING" id="1382522.W6MM56"/>
<evidence type="ECO:0000256" key="2">
    <source>
        <dbReference type="PROSITE-ProRule" id="PRU00176"/>
    </source>
</evidence>
<organism evidence="5 6">
    <name type="scientific">Kuraishia capsulata CBS 1993</name>
    <dbReference type="NCBI Taxonomy" id="1382522"/>
    <lineage>
        <taxon>Eukaryota</taxon>
        <taxon>Fungi</taxon>
        <taxon>Dikarya</taxon>
        <taxon>Ascomycota</taxon>
        <taxon>Saccharomycotina</taxon>
        <taxon>Pichiomycetes</taxon>
        <taxon>Pichiales</taxon>
        <taxon>Pichiaceae</taxon>
        <taxon>Kuraishia</taxon>
    </lineage>
</organism>
<feature type="compositionally biased region" description="Basic and acidic residues" evidence="3">
    <location>
        <begin position="65"/>
        <end position="81"/>
    </location>
</feature>
<feature type="compositionally biased region" description="Low complexity" evidence="3">
    <location>
        <begin position="389"/>
        <end position="402"/>
    </location>
</feature>
<proteinExistence type="predicted"/>
<dbReference type="SMART" id="SM00360">
    <property type="entry name" value="RRM"/>
    <property type="match status" value="3"/>
</dbReference>
<feature type="domain" description="RRM" evidence="4">
    <location>
        <begin position="97"/>
        <end position="173"/>
    </location>
</feature>
<evidence type="ECO:0000256" key="1">
    <source>
        <dbReference type="ARBA" id="ARBA00022884"/>
    </source>
</evidence>
<gene>
    <name evidence="5" type="ORF">KUCA_T00003608001</name>
</gene>
<evidence type="ECO:0000313" key="5">
    <source>
        <dbReference type="EMBL" id="CDK27629.1"/>
    </source>
</evidence>
<evidence type="ECO:0000256" key="3">
    <source>
        <dbReference type="SAM" id="MobiDB-lite"/>
    </source>
</evidence>
<protein>
    <recommendedName>
        <fullName evidence="4">RRM domain-containing protein</fullName>
    </recommendedName>
</protein>
<dbReference type="GeneID" id="34521010"/>
<dbReference type="SUPFAM" id="SSF54928">
    <property type="entry name" value="RNA-binding domain, RBD"/>
    <property type="match status" value="2"/>
</dbReference>
<feature type="compositionally biased region" description="Basic and acidic residues" evidence="3">
    <location>
        <begin position="9"/>
        <end position="28"/>
    </location>
</feature>
<dbReference type="PANTHER" id="PTHR48025:SF1">
    <property type="entry name" value="RRM DOMAIN-CONTAINING PROTEIN"/>
    <property type="match status" value="1"/>
</dbReference>
<feature type="compositionally biased region" description="Basic and acidic residues" evidence="3">
    <location>
        <begin position="270"/>
        <end position="286"/>
    </location>
</feature>
<dbReference type="PANTHER" id="PTHR48025">
    <property type="entry name" value="OS02G0815200 PROTEIN"/>
    <property type="match status" value="1"/>
</dbReference>
<evidence type="ECO:0000313" key="6">
    <source>
        <dbReference type="Proteomes" id="UP000019384"/>
    </source>
</evidence>
<keyword evidence="6" id="KW-1185">Reference proteome</keyword>
<dbReference type="Proteomes" id="UP000019384">
    <property type="component" value="Unassembled WGS sequence"/>
</dbReference>
<keyword evidence="1 2" id="KW-0694">RNA-binding</keyword>
<feature type="domain" description="RRM" evidence="4">
    <location>
        <begin position="199"/>
        <end position="276"/>
    </location>
</feature>
<dbReference type="InterPro" id="IPR000504">
    <property type="entry name" value="RRM_dom"/>
</dbReference>
<feature type="region of interest" description="Disordered" evidence="3">
    <location>
        <begin position="173"/>
        <end position="193"/>
    </location>
</feature>
<dbReference type="FunFam" id="3.30.70.330:FF:000362">
    <property type="entry name" value="GBP2p Poly(A+) RNA-binding protein"/>
    <property type="match status" value="1"/>
</dbReference>